<dbReference type="Pfam" id="PF00583">
    <property type="entry name" value="Acetyltransf_1"/>
    <property type="match status" value="1"/>
</dbReference>
<gene>
    <name evidence="1" type="ORF">CROST_047650</name>
</gene>
<dbReference type="SUPFAM" id="SSF55729">
    <property type="entry name" value="Acyl-CoA N-acyltransferases (Nat)"/>
    <property type="match status" value="1"/>
</dbReference>
<geneLocation type="plasmid" evidence="1 2">
    <name>p330</name>
</geneLocation>
<accession>A0A1S8LJN3</accession>
<dbReference type="Proteomes" id="UP000190951">
    <property type="component" value="Plasmid p330"/>
</dbReference>
<dbReference type="EMBL" id="CP096984">
    <property type="protein sequence ID" value="URZ13987.1"/>
    <property type="molecule type" value="Genomic_DNA"/>
</dbReference>
<dbReference type="STRING" id="84029.CROST_06160"/>
<evidence type="ECO:0000313" key="1">
    <source>
        <dbReference type="EMBL" id="URZ13987.1"/>
    </source>
</evidence>
<proteinExistence type="predicted"/>
<dbReference type="CDD" id="cd04301">
    <property type="entry name" value="NAT_SF"/>
    <property type="match status" value="1"/>
</dbReference>
<dbReference type="InterPro" id="IPR016181">
    <property type="entry name" value="Acyl_CoA_acyltransferase"/>
</dbReference>
<organism evidence="1 2">
    <name type="scientific">Clostridium felsineum</name>
    <dbReference type="NCBI Taxonomy" id="36839"/>
    <lineage>
        <taxon>Bacteria</taxon>
        <taxon>Bacillati</taxon>
        <taxon>Bacillota</taxon>
        <taxon>Clostridia</taxon>
        <taxon>Eubacteriales</taxon>
        <taxon>Clostridiaceae</taxon>
        <taxon>Clostridium</taxon>
    </lineage>
</organism>
<dbReference type="PANTHER" id="PTHR43415">
    <property type="entry name" value="SPERMIDINE N(1)-ACETYLTRANSFERASE"/>
    <property type="match status" value="1"/>
</dbReference>
<keyword evidence="1" id="KW-0614">Plasmid</keyword>
<keyword evidence="2" id="KW-1185">Reference proteome</keyword>
<dbReference type="PANTHER" id="PTHR43415:SF3">
    <property type="entry name" value="GNAT-FAMILY ACETYLTRANSFERASE"/>
    <property type="match status" value="1"/>
</dbReference>
<dbReference type="InterPro" id="IPR000182">
    <property type="entry name" value="GNAT_dom"/>
</dbReference>
<dbReference type="PROSITE" id="PS51186">
    <property type="entry name" value="GNAT"/>
    <property type="match status" value="1"/>
</dbReference>
<protein>
    <submittedName>
        <fullName evidence="1">Uncharacterized protein</fullName>
    </submittedName>
</protein>
<evidence type="ECO:0000313" key="2">
    <source>
        <dbReference type="Proteomes" id="UP000190951"/>
    </source>
</evidence>
<reference evidence="1 2" key="1">
    <citation type="submission" date="2022-04" db="EMBL/GenBank/DDBJ databases">
        <title>Genome sequence of C. roseum typestrain.</title>
        <authorList>
            <person name="Poehlein A."/>
            <person name="Schoch T."/>
            <person name="Duerre P."/>
            <person name="Daniel R."/>
        </authorList>
    </citation>
    <scope>NUCLEOTIDE SEQUENCE [LARGE SCALE GENOMIC DNA]</scope>
    <source>
        <strain evidence="1 2">DSM 7320</strain>
        <plasmid evidence="1 2">p330</plasmid>
    </source>
</reference>
<dbReference type="GO" id="GO:0016747">
    <property type="term" value="F:acyltransferase activity, transferring groups other than amino-acyl groups"/>
    <property type="evidence" value="ECO:0007669"/>
    <property type="project" value="InterPro"/>
</dbReference>
<dbReference type="KEGG" id="crw:CROST_047650"/>
<dbReference type="AlphaFoldDB" id="A0A1S8LJN3"/>
<dbReference type="Gene3D" id="3.40.630.30">
    <property type="match status" value="1"/>
</dbReference>
<sequence>MIIENKIMEIGKLKCILRCSVPLDAEELSNLRVKIDGETEFLDRVPYENLLTKQDFEEIIYEDSKDPKSLFLVAEIDGKIVGFTRCIGNKLTRFRHKAEFGICILKQYWGFSIGTVLLENVLLWADTALIEKISLTVVETNTKAISLYEKHGFIKEGLLINDRIHKDGNYYNTVIMGRFKEKATL</sequence>
<name>A0A1S8LJN3_9CLOT</name>
<dbReference type="RefSeq" id="WP_077834412.1">
    <property type="nucleotide sequence ID" value="NZ_CP096984.1"/>
</dbReference>